<dbReference type="Proteomes" id="UP000274504">
    <property type="component" value="Unassembled WGS sequence"/>
</dbReference>
<proteinExistence type="predicted"/>
<gene>
    <name evidence="1" type="ORF">HDID_LOCUS10736</name>
</gene>
<evidence type="ECO:0000313" key="2">
    <source>
        <dbReference type="Proteomes" id="UP000274504"/>
    </source>
</evidence>
<name>A0A0R3SY93_HYMDI</name>
<reference evidence="1 2" key="2">
    <citation type="submission" date="2018-11" db="EMBL/GenBank/DDBJ databases">
        <authorList>
            <consortium name="Pathogen Informatics"/>
        </authorList>
    </citation>
    <scope>NUCLEOTIDE SEQUENCE [LARGE SCALE GENOMIC DNA]</scope>
</reference>
<dbReference type="WBParaSite" id="HDID_0001073801-mRNA-1">
    <property type="protein sequence ID" value="HDID_0001073801-mRNA-1"/>
    <property type="gene ID" value="HDID_0001073801"/>
</dbReference>
<protein>
    <submittedName>
        <fullName evidence="3">Secreted protein</fullName>
    </submittedName>
</protein>
<evidence type="ECO:0000313" key="3">
    <source>
        <dbReference type="WBParaSite" id="HDID_0001073801-mRNA-1"/>
    </source>
</evidence>
<accession>A0A0R3SY93</accession>
<organism evidence="3">
    <name type="scientific">Hymenolepis diminuta</name>
    <name type="common">Rat tapeworm</name>
    <dbReference type="NCBI Taxonomy" id="6216"/>
    <lineage>
        <taxon>Eukaryota</taxon>
        <taxon>Metazoa</taxon>
        <taxon>Spiralia</taxon>
        <taxon>Lophotrochozoa</taxon>
        <taxon>Platyhelminthes</taxon>
        <taxon>Cestoda</taxon>
        <taxon>Eucestoda</taxon>
        <taxon>Cyclophyllidea</taxon>
        <taxon>Hymenolepididae</taxon>
        <taxon>Hymenolepis</taxon>
    </lineage>
</organism>
<dbReference type="EMBL" id="UYSG01011882">
    <property type="protein sequence ID" value="VDL63894.1"/>
    <property type="molecule type" value="Genomic_DNA"/>
</dbReference>
<reference evidence="3" key="1">
    <citation type="submission" date="2017-02" db="UniProtKB">
        <authorList>
            <consortium name="WormBaseParasite"/>
        </authorList>
    </citation>
    <scope>IDENTIFICATION</scope>
</reference>
<sequence>MGVWSYSGLAQVSSKTQLIVQASSTSYFTRQPRHRRGNRFLPVPPMTKTLESGILTAAHRDLSSIVGGRSNHLEGGSNTFILLRSPSDIMTNGK</sequence>
<evidence type="ECO:0000313" key="1">
    <source>
        <dbReference type="EMBL" id="VDL63894.1"/>
    </source>
</evidence>
<dbReference type="AlphaFoldDB" id="A0A0R3SY93"/>